<evidence type="ECO:0000256" key="1">
    <source>
        <dbReference type="SAM" id="MobiDB-lite"/>
    </source>
</evidence>
<gene>
    <name evidence="2" type="primary">FAM86A</name>
</gene>
<feature type="compositionally biased region" description="Basic and acidic residues" evidence="1">
    <location>
        <begin position="1"/>
        <end position="14"/>
    </location>
</feature>
<feature type="region of interest" description="Disordered" evidence="1">
    <location>
        <begin position="1"/>
        <end position="39"/>
    </location>
</feature>
<name>A0A1A8KB54_NOTKU</name>
<feature type="non-terminal residue" evidence="2">
    <location>
        <position position="39"/>
    </location>
</feature>
<evidence type="ECO:0000313" key="2">
    <source>
        <dbReference type="EMBL" id="SBR29441.1"/>
    </source>
</evidence>
<accession>A0A1A8KB54</accession>
<feature type="non-terminal residue" evidence="2">
    <location>
        <position position="1"/>
    </location>
</feature>
<organism evidence="2">
    <name type="scientific">Nothobranchius kuhntae</name>
    <name type="common">Beira killifish</name>
    <dbReference type="NCBI Taxonomy" id="321403"/>
    <lineage>
        <taxon>Eukaryota</taxon>
        <taxon>Metazoa</taxon>
        <taxon>Chordata</taxon>
        <taxon>Craniata</taxon>
        <taxon>Vertebrata</taxon>
        <taxon>Euteleostomi</taxon>
        <taxon>Actinopterygii</taxon>
        <taxon>Neopterygii</taxon>
        <taxon>Teleostei</taxon>
        <taxon>Neoteleostei</taxon>
        <taxon>Acanthomorphata</taxon>
        <taxon>Ovalentaria</taxon>
        <taxon>Atherinomorphae</taxon>
        <taxon>Cyprinodontiformes</taxon>
        <taxon>Nothobranchiidae</taxon>
        <taxon>Nothobranchius</taxon>
    </lineage>
</organism>
<reference evidence="2" key="1">
    <citation type="submission" date="2016-05" db="EMBL/GenBank/DDBJ databases">
        <authorList>
            <person name="Lavstsen T."/>
            <person name="Jespersen J.S."/>
        </authorList>
    </citation>
    <scope>NUCLEOTIDE SEQUENCE</scope>
    <source>
        <tissue evidence="2">Brain</tissue>
    </source>
</reference>
<protein>
    <submittedName>
        <fullName evidence="2">Family with sequence similarity 86, member A</fullName>
    </submittedName>
</protein>
<reference evidence="2" key="2">
    <citation type="submission" date="2016-06" db="EMBL/GenBank/DDBJ databases">
        <title>The genome of a short-lived fish provides insights into sex chromosome evolution and the genetic control of aging.</title>
        <authorList>
            <person name="Reichwald K."/>
            <person name="Felder M."/>
            <person name="Petzold A."/>
            <person name="Koch P."/>
            <person name="Groth M."/>
            <person name="Platzer M."/>
        </authorList>
    </citation>
    <scope>NUCLEOTIDE SEQUENCE</scope>
    <source>
        <tissue evidence="2">Brain</tissue>
    </source>
</reference>
<proteinExistence type="predicted"/>
<dbReference type="AlphaFoldDB" id="A0A1A8KB54"/>
<dbReference type="EMBL" id="HAEE01009391">
    <property type="protein sequence ID" value="SBR29441.1"/>
    <property type="molecule type" value="Transcribed_RNA"/>
</dbReference>
<sequence length="39" mass="4253">TLKHQEDLMRETQADRSCSSVLIEGVRKQGPTRPAGAAD</sequence>